<feature type="region of interest" description="Disordered" evidence="1">
    <location>
        <begin position="239"/>
        <end position="324"/>
    </location>
</feature>
<dbReference type="Proteomes" id="UP000593562">
    <property type="component" value="Unassembled WGS sequence"/>
</dbReference>
<feature type="compositionally biased region" description="Polar residues" evidence="1">
    <location>
        <begin position="245"/>
        <end position="260"/>
    </location>
</feature>
<evidence type="ECO:0000256" key="1">
    <source>
        <dbReference type="SAM" id="MobiDB-lite"/>
    </source>
</evidence>
<feature type="region of interest" description="Disordered" evidence="1">
    <location>
        <begin position="457"/>
        <end position="495"/>
    </location>
</feature>
<evidence type="ECO:0000313" key="3">
    <source>
        <dbReference type="Proteomes" id="UP000593562"/>
    </source>
</evidence>
<feature type="region of interest" description="Disordered" evidence="1">
    <location>
        <begin position="997"/>
        <end position="1101"/>
    </location>
</feature>
<dbReference type="PANTHER" id="PTHR31115">
    <property type="entry name" value="OS05G0107300 PROTEIN"/>
    <property type="match status" value="1"/>
</dbReference>
<organism evidence="2 3">
    <name type="scientific">Tripterygium wilfordii</name>
    <name type="common">Thunder God vine</name>
    <dbReference type="NCBI Taxonomy" id="458696"/>
    <lineage>
        <taxon>Eukaryota</taxon>
        <taxon>Viridiplantae</taxon>
        <taxon>Streptophyta</taxon>
        <taxon>Embryophyta</taxon>
        <taxon>Tracheophyta</taxon>
        <taxon>Spermatophyta</taxon>
        <taxon>Magnoliopsida</taxon>
        <taxon>eudicotyledons</taxon>
        <taxon>Gunneridae</taxon>
        <taxon>Pentapetalae</taxon>
        <taxon>rosids</taxon>
        <taxon>fabids</taxon>
        <taxon>Celastrales</taxon>
        <taxon>Celastraceae</taxon>
        <taxon>Tripterygium</taxon>
    </lineage>
</organism>
<feature type="compositionally biased region" description="Polar residues" evidence="1">
    <location>
        <begin position="1021"/>
        <end position="1038"/>
    </location>
</feature>
<comment type="caution">
    <text evidence="2">The sequence shown here is derived from an EMBL/GenBank/DDBJ whole genome shotgun (WGS) entry which is preliminary data.</text>
</comment>
<reference evidence="2 3" key="1">
    <citation type="journal article" date="2020" name="Nat. Commun.">
        <title>Genome of Tripterygium wilfordii and identification of cytochrome P450 involved in triptolide biosynthesis.</title>
        <authorList>
            <person name="Tu L."/>
            <person name="Su P."/>
            <person name="Zhang Z."/>
            <person name="Gao L."/>
            <person name="Wang J."/>
            <person name="Hu T."/>
            <person name="Zhou J."/>
            <person name="Zhang Y."/>
            <person name="Zhao Y."/>
            <person name="Liu Y."/>
            <person name="Song Y."/>
            <person name="Tong Y."/>
            <person name="Lu Y."/>
            <person name="Yang J."/>
            <person name="Xu C."/>
            <person name="Jia M."/>
            <person name="Peters R.J."/>
            <person name="Huang L."/>
            <person name="Gao W."/>
        </authorList>
    </citation>
    <scope>NUCLEOTIDE SEQUENCE [LARGE SCALE GENOMIC DNA]</scope>
    <source>
        <strain evidence="3">cv. XIE 37</strain>
        <tissue evidence="2">Leaf</tissue>
    </source>
</reference>
<dbReference type="InParanoid" id="A0A7J7DZ79"/>
<feature type="compositionally biased region" description="Basic and acidic residues" evidence="1">
    <location>
        <begin position="1009"/>
        <end position="1019"/>
    </location>
</feature>
<feature type="compositionally biased region" description="Basic residues" evidence="1">
    <location>
        <begin position="1044"/>
        <end position="1053"/>
    </location>
</feature>
<proteinExistence type="predicted"/>
<feature type="compositionally biased region" description="Basic residues" evidence="1">
    <location>
        <begin position="474"/>
        <end position="486"/>
    </location>
</feature>
<feature type="compositionally biased region" description="Polar residues" evidence="1">
    <location>
        <begin position="269"/>
        <end position="285"/>
    </location>
</feature>
<dbReference type="EMBL" id="JAAARO010000002">
    <property type="protein sequence ID" value="KAF5751613.1"/>
    <property type="molecule type" value="Genomic_DNA"/>
</dbReference>
<sequence length="1153" mass="126335">MMTYHKREQYKRRLRKDRAKILGESIFKLEKYKEALSKKKRHRSDLSFDERLVRTKLAKVGNQNPRSSHDISPQRLEDRARNIGLNKRVRTSVMDVQTDGRSISTLRQHAVTERSGDALQDVGNGSVQLEEKIRKLPAGSEVWDAKMKKKRSVAMVTNRALNADRDIKRATDPKLSADSKLRSCDTQGFRLKSSLRVSGLNKSDGAFETASTDSGSFPRIAIESAPARKDHSARLEKRVVAKASKQPNSHEINSASSPNSVVKGKISSAPRTGSIMSLDSSTKIHPSSGGFQGSSPHAIAQWGGQRPHKNSRTRRSNLVSPVSSKVESQFQGFPSSDFSSRTSPVGINGSLLASTMENNNSLKIKTELENVSSPFGLSESEESGAGESKAKEKGTYNGEVALTSTQKIGAYMLSGKKNKVPINEIGDDVRRQGRSGRHLSSPRPAIHLVREKVENLPTTKPLQIVRPASDKSKTKSGRPPTKKLKDRKAATQVGQKQNGGSLDFAACNTSLAGESDDDREDLFVAASSARNFSDIACSGPYWKKMESLFAPICPEDMSYLKQQLSFAEELDGSLSQIYGGEFDILGGVAQKEVPNPTVEKLVGRYSEGSAKIGSLCGKVDAGRFNEGTPLYQMVLSAMIEEDESEEVYLQSEGKNTAFHYASDDSYCGSCNQIDMEPKDRERVDCEVESKVNFQAQRNSLLDRFSCVRSAASSTLRNPSTSNSLISNGRWLGDDDYLHLDVGHVSEICSSDVGLLQPTEVNIPHLSSSDCQYQQMSLDDRLQLELQSIGLCPEPLPDLVEGEDMIDQNIMQLNERLYHQVGIKKKNLGRVIKAIQRARDLETRNIEQVAMDQLLEMAYRRRMACRGNNSSRSGVLKVPRQVALAFVKRVLARCRKFEDTGIGCFSEPGLHNVIIAAPLCNNDAKSIEYGSGTASNICSEVSDHCAKARVLGSSDAFQSVEPTSVRASSKTSVLNRVRKREVLVDDVVGSASSRVMSTFEGSPVGGVKARRSERERDQSRDNLSSSVLGADQSLLNGSRSENRLKSKPRQKRHNLSTTGNKPGAAAQRALPSTAPVSGQSVAKASNRTEVSSCSIPQDSSKESVNPIDFANLDGLDSVEGLGSWWNLDEDGLQDHDSIGLEIPMDDLSHLNMLM</sequence>
<dbReference type="FunCoup" id="A0A7J7DZ79">
    <property type="interactions" value="2938"/>
</dbReference>
<dbReference type="PANTHER" id="PTHR31115:SF4">
    <property type="entry name" value="SPECTRIN BETA CHAIN, BRAIN"/>
    <property type="match status" value="1"/>
</dbReference>
<feature type="compositionally biased region" description="Polar residues" evidence="1">
    <location>
        <begin position="1073"/>
        <end position="1097"/>
    </location>
</feature>
<accession>A0A7J7DZ79</accession>
<name>A0A7J7DZ79_TRIWF</name>
<feature type="compositionally biased region" description="Basic residues" evidence="1">
    <location>
        <begin position="306"/>
        <end position="315"/>
    </location>
</feature>
<evidence type="ECO:0000313" key="2">
    <source>
        <dbReference type="EMBL" id="KAF5751613.1"/>
    </source>
</evidence>
<dbReference type="AlphaFoldDB" id="A0A7J7DZ79"/>
<keyword evidence="3" id="KW-1185">Reference proteome</keyword>
<feature type="region of interest" description="Disordered" evidence="1">
    <location>
        <begin position="373"/>
        <end position="393"/>
    </location>
</feature>
<protein>
    <submittedName>
        <fullName evidence="2">Uncharacterized protein</fullName>
    </submittedName>
</protein>
<gene>
    <name evidence="2" type="ORF">HS088_TW02G00628</name>
</gene>